<dbReference type="KEGG" id="mend:L6E24_11010"/>
<dbReference type="InterPro" id="IPR006166">
    <property type="entry name" value="ERCC4_domain"/>
</dbReference>
<dbReference type="GO" id="GO:0006281">
    <property type="term" value="P:DNA repair"/>
    <property type="evidence" value="ECO:0007669"/>
    <property type="project" value="InterPro"/>
</dbReference>
<keyword evidence="4" id="KW-0067">ATP-binding</keyword>
<dbReference type="GO" id="GO:0003677">
    <property type="term" value="F:DNA binding"/>
    <property type="evidence" value="ECO:0007669"/>
    <property type="project" value="InterPro"/>
</dbReference>
<keyword evidence="8" id="KW-1185">Reference proteome</keyword>
<dbReference type="InterPro" id="IPR001650">
    <property type="entry name" value="Helicase_C-like"/>
</dbReference>
<keyword evidence="1" id="KW-0547">Nucleotide-binding</keyword>
<dbReference type="Pfam" id="PF00271">
    <property type="entry name" value="Helicase_C"/>
    <property type="match status" value="1"/>
</dbReference>
<dbReference type="PROSITE" id="PS51194">
    <property type="entry name" value="HELICASE_CTER"/>
    <property type="match status" value="1"/>
</dbReference>
<evidence type="ECO:0000256" key="2">
    <source>
        <dbReference type="ARBA" id="ARBA00022801"/>
    </source>
</evidence>
<dbReference type="SMART" id="SM00487">
    <property type="entry name" value="DEXDc"/>
    <property type="match status" value="1"/>
</dbReference>
<dbReference type="Pfam" id="PF21210">
    <property type="entry name" value="RNA_helicase_helical"/>
    <property type="match status" value="1"/>
</dbReference>
<dbReference type="Pfam" id="PF00270">
    <property type="entry name" value="DEAD"/>
    <property type="match status" value="1"/>
</dbReference>
<keyword evidence="2" id="KW-0378">Hydrolase</keyword>
<dbReference type="CDD" id="cd12089">
    <property type="entry name" value="Hef_ID"/>
    <property type="match status" value="1"/>
</dbReference>
<evidence type="ECO:0000313" key="8">
    <source>
        <dbReference type="Proteomes" id="UP001060368"/>
    </source>
</evidence>
<evidence type="ECO:0000259" key="6">
    <source>
        <dbReference type="PROSITE" id="PS51194"/>
    </source>
</evidence>
<dbReference type="GO" id="GO:0140097">
    <property type="term" value="F:catalytic activity, acting on DNA"/>
    <property type="evidence" value="ECO:0007669"/>
    <property type="project" value="UniProtKB-ARBA"/>
</dbReference>
<dbReference type="SMART" id="SM00490">
    <property type="entry name" value="HELICc"/>
    <property type="match status" value="1"/>
</dbReference>
<dbReference type="GeneID" id="74308237"/>
<keyword evidence="3 7" id="KW-0347">Helicase</keyword>
<gene>
    <name evidence="7" type="ORF">L6E24_11010</name>
</gene>
<evidence type="ECO:0000313" key="7">
    <source>
        <dbReference type="EMBL" id="UUX91885.1"/>
    </source>
</evidence>
<dbReference type="NCBIfam" id="NF010337">
    <property type="entry name" value="PRK13766.1"/>
    <property type="match status" value="1"/>
</dbReference>
<dbReference type="AlphaFoldDB" id="A0A9E7PL26"/>
<accession>A0A9E7PL26</accession>
<dbReference type="InterPro" id="IPR041755">
    <property type="entry name" value="Hef_ID"/>
</dbReference>
<reference evidence="7" key="1">
    <citation type="submission" date="2022-04" db="EMBL/GenBank/DDBJ databases">
        <title>Complete genome of Methanoplanus endosymbiosus DSM 3599.</title>
        <authorList>
            <person name="Chen S.-C."/>
            <person name="You Y.-T."/>
            <person name="Zhou Y.-Z."/>
            <person name="Lai M.-C."/>
        </authorList>
    </citation>
    <scope>NUCLEOTIDE SEQUENCE</scope>
    <source>
        <strain evidence="7">DSM 3599</strain>
    </source>
</reference>
<dbReference type="GO" id="GO:0004518">
    <property type="term" value="F:nuclease activity"/>
    <property type="evidence" value="ECO:0007669"/>
    <property type="project" value="InterPro"/>
</dbReference>
<dbReference type="InterPro" id="IPR010994">
    <property type="entry name" value="RuvA_2-like"/>
</dbReference>
<dbReference type="PANTHER" id="PTHR14025:SF20">
    <property type="entry name" value="FANCONI ANEMIA GROUP M PROTEIN"/>
    <property type="match status" value="1"/>
</dbReference>
<name>A0A9E7PL26_9EURY</name>
<organism evidence="7 8">
    <name type="scientific">Methanoplanus endosymbiosus</name>
    <dbReference type="NCBI Taxonomy" id="33865"/>
    <lineage>
        <taxon>Archaea</taxon>
        <taxon>Methanobacteriati</taxon>
        <taxon>Methanobacteriota</taxon>
        <taxon>Stenosarchaea group</taxon>
        <taxon>Methanomicrobia</taxon>
        <taxon>Methanomicrobiales</taxon>
        <taxon>Methanomicrobiaceae</taxon>
        <taxon>Methanoplanus</taxon>
    </lineage>
</organism>
<feature type="domain" description="Helicase C-terminal" evidence="6">
    <location>
        <begin position="362"/>
        <end position="528"/>
    </location>
</feature>
<dbReference type="Gene3D" id="3.40.50.300">
    <property type="entry name" value="P-loop containing nucleotide triphosphate hydrolases"/>
    <property type="match status" value="2"/>
</dbReference>
<dbReference type="SMART" id="SM00891">
    <property type="entry name" value="ERCC4"/>
    <property type="match status" value="1"/>
</dbReference>
<sequence length="777" mass="86328">MKYISHPLIKPDSLEERRYQLSIAVHALEGNTMVVLPTGLGKTAVALLTTASRLKTAGGKMLMMAPTKPLVDQHRRMFTDLLIEPEDPDDEFSGFAFFTGETKTSQRQEMWEKSRVILATPQVIKNDIIAGRYSLKDVTLLIVDECHRAVGNYAYAFIAEDYMQTGKNPLILAMTASPGSKEEKVHEVCENLSIKIVESRTEDDPDVKPYIHEREVEYVNVELPEELGESVGMLKSILEERLNTLSDMGYTVPRPDKLSMKELNGINAQVQRNIQKREPDAFLAASIHAEIMKIRHAITLGESQGSTILRGYLNKLAGEAFSPSGSKAGKRLAADHTFQDLLAESDGWKEEIHPKPDMVSEIVKAQLEKYPESRILVFANFRDTVNLLSERLNKEGFECARFIGQASRDSEKGLSQKKQIETLCKFKEGEFKVLVATSVGEEGLDVPSTDLVIFYEAVPSEIRSIQRKGRTGRHGSGKIIVLITKGTTDETFRYISGSREKSMKKGISLLKENIGRKPEIQGSLLNFAGEGSTGDAGTPRDQMTDSEAVQAAGQTSFENFPPTTSGPVIIADDRETSSAVVENLYKKGASLTIERLEYGDYKIGDKILVERKTARDFVDTLVERDLIGQVRKMSEEVTKPVLIIEGENLYSQRNINPNAIRGALSAITIGMGVSVLRTENSSDTAEMLYVMASREAGSNTSYHRSAHQQKAYRSKRENQEYIISSFPGVGLKNARALLEKFGTIQNILNAEEDELESVPGIGEKIARSILDISKNRY</sequence>
<dbReference type="InterPro" id="IPR027417">
    <property type="entry name" value="P-loop_NTPase"/>
</dbReference>
<dbReference type="CDD" id="cd20075">
    <property type="entry name" value="XPF_nuclease_XPF_arch"/>
    <property type="match status" value="1"/>
</dbReference>
<dbReference type="GO" id="GO:0004386">
    <property type="term" value="F:helicase activity"/>
    <property type="evidence" value="ECO:0007669"/>
    <property type="project" value="UniProtKB-KW"/>
</dbReference>
<dbReference type="InterPro" id="IPR014001">
    <property type="entry name" value="Helicase_ATP-bd"/>
</dbReference>
<dbReference type="InterPro" id="IPR011545">
    <property type="entry name" value="DEAD/DEAH_box_helicase_dom"/>
</dbReference>
<dbReference type="SUPFAM" id="SSF52980">
    <property type="entry name" value="Restriction endonuclease-like"/>
    <property type="match status" value="1"/>
</dbReference>
<evidence type="ECO:0000256" key="1">
    <source>
        <dbReference type="ARBA" id="ARBA00022741"/>
    </source>
</evidence>
<proteinExistence type="predicted"/>
<dbReference type="GO" id="GO:0016787">
    <property type="term" value="F:hydrolase activity"/>
    <property type="evidence" value="ECO:0007669"/>
    <property type="project" value="UniProtKB-KW"/>
</dbReference>
<dbReference type="Gene3D" id="1.10.150.20">
    <property type="entry name" value="5' to 3' exonuclease, C-terminal subdomain"/>
    <property type="match status" value="1"/>
</dbReference>
<dbReference type="SMART" id="SM00278">
    <property type="entry name" value="HhH1"/>
    <property type="match status" value="2"/>
</dbReference>
<dbReference type="PANTHER" id="PTHR14025">
    <property type="entry name" value="FANCONI ANEMIA GROUP M FANCM FAMILY MEMBER"/>
    <property type="match status" value="1"/>
</dbReference>
<dbReference type="RefSeq" id="WP_257742037.1">
    <property type="nucleotide sequence ID" value="NZ_CP096115.1"/>
</dbReference>
<evidence type="ECO:0000256" key="4">
    <source>
        <dbReference type="ARBA" id="ARBA00022840"/>
    </source>
</evidence>
<feature type="domain" description="Helicase ATP-binding" evidence="5">
    <location>
        <begin position="23"/>
        <end position="196"/>
    </location>
</feature>
<evidence type="ECO:0000256" key="3">
    <source>
        <dbReference type="ARBA" id="ARBA00022806"/>
    </source>
</evidence>
<dbReference type="SUPFAM" id="SSF52540">
    <property type="entry name" value="P-loop containing nucleoside triphosphate hydrolases"/>
    <property type="match status" value="1"/>
</dbReference>
<dbReference type="PROSITE" id="PS51192">
    <property type="entry name" value="HELICASE_ATP_BIND_1"/>
    <property type="match status" value="1"/>
</dbReference>
<dbReference type="Proteomes" id="UP001060368">
    <property type="component" value="Chromosome"/>
</dbReference>
<dbReference type="InterPro" id="IPR003583">
    <property type="entry name" value="Hlx-hairpin-Hlx_DNA-bd_motif"/>
</dbReference>
<dbReference type="Gene3D" id="1.20.1320.20">
    <property type="entry name" value="hef helicase domain"/>
    <property type="match status" value="1"/>
</dbReference>
<dbReference type="Pfam" id="PF02732">
    <property type="entry name" value="ERCC4"/>
    <property type="match status" value="1"/>
</dbReference>
<dbReference type="InterPro" id="IPR011335">
    <property type="entry name" value="Restrct_endonuc-II-like"/>
</dbReference>
<dbReference type="GO" id="GO:0005524">
    <property type="term" value="F:ATP binding"/>
    <property type="evidence" value="ECO:0007669"/>
    <property type="project" value="UniProtKB-KW"/>
</dbReference>
<dbReference type="EMBL" id="CP096115">
    <property type="protein sequence ID" value="UUX91885.1"/>
    <property type="molecule type" value="Genomic_DNA"/>
</dbReference>
<protein>
    <submittedName>
        <fullName evidence="7">DEAD/DEAH box helicase</fullName>
    </submittedName>
</protein>
<dbReference type="Gene3D" id="3.40.50.10130">
    <property type="match status" value="1"/>
</dbReference>
<dbReference type="SUPFAM" id="SSF47781">
    <property type="entry name" value="RuvA domain 2-like"/>
    <property type="match status" value="1"/>
</dbReference>
<evidence type="ECO:0000259" key="5">
    <source>
        <dbReference type="PROSITE" id="PS51192"/>
    </source>
</evidence>
<dbReference type="Pfam" id="PF14520">
    <property type="entry name" value="HHH_5"/>
    <property type="match status" value="1"/>
</dbReference>